<evidence type="ECO:0000313" key="2">
    <source>
        <dbReference type="Proteomes" id="UP000186601"/>
    </source>
</evidence>
<accession>A0A2R6RPU6</accession>
<dbReference type="OrthoDB" id="2745253at2759"/>
<evidence type="ECO:0000313" key="1">
    <source>
        <dbReference type="EMBL" id="PSS32054.1"/>
    </source>
</evidence>
<gene>
    <name evidence="1" type="ORF">PHLCEN_2v2161</name>
</gene>
<proteinExistence type="predicted"/>
<name>A0A2R6RPU6_9APHY</name>
<dbReference type="Proteomes" id="UP000186601">
    <property type="component" value="Unassembled WGS sequence"/>
</dbReference>
<dbReference type="AlphaFoldDB" id="A0A2R6RPU6"/>
<organism evidence="1 2">
    <name type="scientific">Hermanssonia centrifuga</name>
    <dbReference type="NCBI Taxonomy" id="98765"/>
    <lineage>
        <taxon>Eukaryota</taxon>
        <taxon>Fungi</taxon>
        <taxon>Dikarya</taxon>
        <taxon>Basidiomycota</taxon>
        <taxon>Agaricomycotina</taxon>
        <taxon>Agaricomycetes</taxon>
        <taxon>Polyporales</taxon>
        <taxon>Meruliaceae</taxon>
        <taxon>Hermanssonia</taxon>
    </lineage>
</organism>
<comment type="caution">
    <text evidence="1">The sequence shown here is derived from an EMBL/GenBank/DDBJ whole genome shotgun (WGS) entry which is preliminary data.</text>
</comment>
<sequence>MSGLALTVLYQDINVDNIDQLKDCCNTLVDPTNNLARLVRSFAVDSYTFYKSPLFSRIHLSQNWAIGIEQTRQLVVDTVARMLHYLTEDQGIQQFLTGLPSLQTFQLSDGPMYEIQRAVKLFEHATDIALQKTAAKKWGMLSLTLTRIAFTTACEWHRELGEWYKEDHKRCLRRRDNGVH</sequence>
<keyword evidence="2" id="KW-1185">Reference proteome</keyword>
<reference evidence="1 2" key="1">
    <citation type="submission" date="2018-02" db="EMBL/GenBank/DDBJ databases">
        <title>Genome sequence of the basidiomycete white-rot fungus Phlebia centrifuga.</title>
        <authorList>
            <person name="Granchi Z."/>
            <person name="Peng M."/>
            <person name="de Vries R.P."/>
            <person name="Hilden K."/>
            <person name="Makela M.R."/>
            <person name="Grigoriev I."/>
            <person name="Riley R."/>
        </authorList>
    </citation>
    <scope>NUCLEOTIDE SEQUENCE [LARGE SCALE GENOMIC DNA]</scope>
    <source>
        <strain evidence="1 2">FBCC195</strain>
    </source>
</reference>
<dbReference type="EMBL" id="MLYV02000201">
    <property type="protein sequence ID" value="PSS32054.1"/>
    <property type="molecule type" value="Genomic_DNA"/>
</dbReference>
<protein>
    <submittedName>
        <fullName evidence="1">Uncharacterized protein</fullName>
    </submittedName>
</protein>